<keyword evidence="4" id="KW-0547">Nucleotide-binding</keyword>
<dbReference type="Proteomes" id="UP000032180">
    <property type="component" value="Chromosome 8"/>
</dbReference>
<evidence type="ECO:0000256" key="7">
    <source>
        <dbReference type="SAM" id="MobiDB-lite"/>
    </source>
</evidence>
<dbReference type="InterPro" id="IPR038005">
    <property type="entry name" value="RX-like_CC"/>
</dbReference>
<evidence type="ECO:0000256" key="5">
    <source>
        <dbReference type="ARBA" id="ARBA00022821"/>
    </source>
</evidence>
<dbReference type="InterPro" id="IPR027417">
    <property type="entry name" value="P-loop_NTPase"/>
</dbReference>
<dbReference type="Gene3D" id="3.80.10.10">
    <property type="entry name" value="Ribonuclease Inhibitor"/>
    <property type="match status" value="2"/>
</dbReference>
<evidence type="ECO:0000256" key="1">
    <source>
        <dbReference type="ARBA" id="ARBA00008894"/>
    </source>
</evidence>
<dbReference type="GO" id="GO:0002758">
    <property type="term" value="P:innate immune response-activating signaling pathway"/>
    <property type="evidence" value="ECO:0007669"/>
    <property type="project" value="UniProtKB-ARBA"/>
</dbReference>
<dbReference type="CDD" id="cd14798">
    <property type="entry name" value="RX-CC_like"/>
    <property type="match status" value="1"/>
</dbReference>
<dbReference type="Pfam" id="PF23598">
    <property type="entry name" value="LRR_14"/>
    <property type="match status" value="2"/>
</dbReference>
<dbReference type="GO" id="GO:0043531">
    <property type="term" value="F:ADP binding"/>
    <property type="evidence" value="ECO:0007669"/>
    <property type="project" value="InterPro"/>
</dbReference>
<keyword evidence="2" id="KW-0433">Leucine-rich repeat</keyword>
<protein>
    <recommendedName>
        <fullName evidence="8">AAA+ ATPase domain-containing protein</fullName>
    </recommendedName>
</protein>
<feature type="domain" description="AAA+ ATPase" evidence="8">
    <location>
        <begin position="127"/>
        <end position="287"/>
    </location>
</feature>
<dbReference type="STRING" id="77586.A0A0D9X4U0"/>
<dbReference type="SMART" id="SM00382">
    <property type="entry name" value="AAA"/>
    <property type="match status" value="2"/>
</dbReference>
<feature type="domain" description="AAA+ ATPase" evidence="8">
    <location>
        <begin position="993"/>
        <end position="1149"/>
    </location>
</feature>
<evidence type="ECO:0000259" key="8">
    <source>
        <dbReference type="SMART" id="SM00382"/>
    </source>
</evidence>
<dbReference type="CDD" id="cd00267">
    <property type="entry name" value="ABC_ATPase"/>
    <property type="match status" value="1"/>
</dbReference>
<evidence type="ECO:0000313" key="10">
    <source>
        <dbReference type="Proteomes" id="UP000032180"/>
    </source>
</evidence>
<dbReference type="Pfam" id="PF18052">
    <property type="entry name" value="Rx_N"/>
    <property type="match status" value="1"/>
</dbReference>
<keyword evidence="5" id="KW-0611">Plant defense</keyword>
<dbReference type="Gene3D" id="1.20.5.4130">
    <property type="match status" value="1"/>
</dbReference>
<dbReference type="InterPro" id="IPR055414">
    <property type="entry name" value="LRR_R13L4/SHOC2-like"/>
</dbReference>
<organism evidence="9 10">
    <name type="scientific">Leersia perrieri</name>
    <dbReference type="NCBI Taxonomy" id="77586"/>
    <lineage>
        <taxon>Eukaryota</taxon>
        <taxon>Viridiplantae</taxon>
        <taxon>Streptophyta</taxon>
        <taxon>Embryophyta</taxon>
        <taxon>Tracheophyta</taxon>
        <taxon>Spermatophyta</taxon>
        <taxon>Magnoliopsida</taxon>
        <taxon>Liliopsida</taxon>
        <taxon>Poales</taxon>
        <taxon>Poaceae</taxon>
        <taxon>BOP clade</taxon>
        <taxon>Oryzoideae</taxon>
        <taxon>Oryzeae</taxon>
        <taxon>Oryzinae</taxon>
        <taxon>Leersia</taxon>
    </lineage>
</organism>
<dbReference type="InterPro" id="IPR044974">
    <property type="entry name" value="Disease_R_plants"/>
</dbReference>
<dbReference type="HOGENOM" id="CLU_000837_21_2_1"/>
<reference evidence="9" key="3">
    <citation type="submission" date="2015-04" db="UniProtKB">
        <authorList>
            <consortium name="EnsemblPlants"/>
        </authorList>
    </citation>
    <scope>IDENTIFICATION</scope>
</reference>
<dbReference type="FunFam" id="3.40.50.300:FF:001091">
    <property type="entry name" value="Probable disease resistance protein At1g61300"/>
    <property type="match status" value="1"/>
</dbReference>
<dbReference type="InterPro" id="IPR041118">
    <property type="entry name" value="Rx_N"/>
</dbReference>
<keyword evidence="6" id="KW-0175">Coiled coil</keyword>
<dbReference type="PANTHER" id="PTHR23155">
    <property type="entry name" value="DISEASE RESISTANCE PROTEIN RP"/>
    <property type="match status" value="1"/>
</dbReference>
<dbReference type="SUPFAM" id="SSF52540">
    <property type="entry name" value="P-loop containing nucleoside triphosphate hydrolases"/>
    <property type="match status" value="2"/>
</dbReference>
<dbReference type="GO" id="GO:0009626">
    <property type="term" value="P:plant-type hypersensitive response"/>
    <property type="evidence" value="ECO:0007669"/>
    <property type="project" value="UniProtKB-ARBA"/>
</dbReference>
<comment type="similarity">
    <text evidence="1">Belongs to the disease resistance NB-LRR family.</text>
</comment>
<evidence type="ECO:0000256" key="2">
    <source>
        <dbReference type="ARBA" id="ARBA00022614"/>
    </source>
</evidence>
<feature type="region of interest" description="Disordered" evidence="7">
    <location>
        <begin position="963"/>
        <end position="982"/>
    </location>
</feature>
<reference evidence="10" key="2">
    <citation type="submission" date="2013-12" db="EMBL/GenBank/DDBJ databases">
        <authorList>
            <person name="Yu Y."/>
            <person name="Lee S."/>
            <person name="de Baynast K."/>
            <person name="Wissotski M."/>
            <person name="Liu L."/>
            <person name="Talag J."/>
            <person name="Goicoechea J."/>
            <person name="Angelova A."/>
            <person name="Jetty R."/>
            <person name="Kudrna D."/>
            <person name="Golser W."/>
            <person name="Rivera L."/>
            <person name="Zhang J."/>
            <person name="Wing R."/>
        </authorList>
    </citation>
    <scope>NUCLEOTIDE SEQUENCE</scope>
</reference>
<dbReference type="GO" id="GO:0042742">
    <property type="term" value="P:defense response to bacterium"/>
    <property type="evidence" value="ECO:0007669"/>
    <property type="project" value="UniProtKB-ARBA"/>
</dbReference>
<dbReference type="InterPro" id="IPR002182">
    <property type="entry name" value="NB-ARC"/>
</dbReference>
<dbReference type="Gene3D" id="3.40.50.300">
    <property type="entry name" value="P-loop containing nucleotide triphosphate hydrolases"/>
    <property type="match status" value="2"/>
</dbReference>
<dbReference type="Gene3D" id="1.10.10.10">
    <property type="entry name" value="Winged helix-like DNA-binding domain superfamily/Winged helix DNA-binding domain"/>
    <property type="match status" value="1"/>
</dbReference>
<reference evidence="9 10" key="1">
    <citation type="submission" date="2012-08" db="EMBL/GenBank/DDBJ databases">
        <title>Oryza genome evolution.</title>
        <authorList>
            <person name="Wing R.A."/>
        </authorList>
    </citation>
    <scope>NUCLEOTIDE SEQUENCE</scope>
</reference>
<evidence type="ECO:0000256" key="3">
    <source>
        <dbReference type="ARBA" id="ARBA00022737"/>
    </source>
</evidence>
<evidence type="ECO:0000256" key="6">
    <source>
        <dbReference type="ARBA" id="ARBA00023054"/>
    </source>
</evidence>
<accession>A0A0D9X4U0</accession>
<dbReference type="Pfam" id="PF23559">
    <property type="entry name" value="WHD_DRP"/>
    <property type="match status" value="1"/>
</dbReference>
<proteinExistence type="inferred from homology"/>
<keyword evidence="3" id="KW-0677">Repeat</keyword>
<dbReference type="FunFam" id="1.10.10.10:FF:000322">
    <property type="entry name" value="Probable disease resistance protein At1g63360"/>
    <property type="match status" value="1"/>
</dbReference>
<evidence type="ECO:0000313" key="9">
    <source>
        <dbReference type="EnsemblPlants" id="LPERR08G04100.1"/>
    </source>
</evidence>
<dbReference type="InterPro" id="IPR042197">
    <property type="entry name" value="Apaf_helical"/>
</dbReference>
<dbReference type="InterPro" id="IPR032675">
    <property type="entry name" value="LRR_dom_sf"/>
</dbReference>
<dbReference type="EnsemblPlants" id="LPERR08G04100.1">
    <property type="protein sequence ID" value="LPERR08G04100.1"/>
    <property type="gene ID" value="LPERR08G04100"/>
</dbReference>
<dbReference type="SUPFAM" id="SSF52047">
    <property type="entry name" value="RNI-like"/>
    <property type="match status" value="2"/>
</dbReference>
<dbReference type="Gene3D" id="1.10.8.430">
    <property type="entry name" value="Helical domain of apoptotic protease-activating factors"/>
    <property type="match status" value="2"/>
</dbReference>
<evidence type="ECO:0000256" key="4">
    <source>
        <dbReference type="ARBA" id="ARBA00022741"/>
    </source>
</evidence>
<name>A0A0D9X4U0_9ORYZ</name>
<dbReference type="eggNOG" id="KOG4658">
    <property type="taxonomic scope" value="Eukaryota"/>
</dbReference>
<dbReference type="Gramene" id="LPERR08G04100.1">
    <property type="protein sequence ID" value="LPERR08G04100.1"/>
    <property type="gene ID" value="LPERR08G04100"/>
</dbReference>
<dbReference type="Pfam" id="PF00931">
    <property type="entry name" value="NB-ARC"/>
    <property type="match status" value="2"/>
</dbReference>
<sequence length="1744" mass="198238">MEDAVDAFLVIVDGVYDKDKPVDPQFLWRFRKKMGKLFKKSKARRDIAFAIEGINEKLKEADARRGRYAAVDDMVSSSSAQERIDPRLVYLYQEATTLVGIQGQMDKLVQMLSIGDGISTDELSDQKMKIVSVVGIGGLGKTTLVKAVYDKFKHGFDCRAFVQVGQKPDMKKVLTRILIDLDKQAYQNSNITLLHDRQIIDNLREILQEKRCFVVIDDVWDSKPWKLIKCALQGGNSGGRVVITTRKIEISTHVDEIYEMRPLSRDDSKALLLKRIFDGEEEFVHGPRAEACDDIISKCGGVPLAIITIVSLLAKKPRDQWSEVHNSIGLGMEKMTIEEYELPRNGARRLALQYYIDEEDRRQLANMEMEQLRSFVEVHHYSGNGAPASSHVLRVLALQHFSSWSCIWSLLHLRYLRIDGNCAFELPEEIGDLKFLQVLDLSGTCLDELPESVSQLKKLLCLRVELGKVPASLIGKLTSLQELWIRSTDDNVRQFVKELGKLIELRVLQVLLIYDSDERLNRDVLESICNMSKLQTVDIQVIAGMGSIKIPRGSLVQRNKMAIMPSLEYFEFGVNLRFLKDAEIIGIDQLRSLSFDQMLSFGNLGLTTLIKVEVCSGTHETEVEEAEAVLAHEAAIHPNCPALETIRQGEQKMRPAHKKLRRFNSESFPKEVEYEPNVRGINDMEDYSFSSALHNWLLDNPCVKKCSVYVDCEDATVEEVEEVEAAVRCAIDDHPNCPTLEMERLDEDKMVLSVGPTSRARPLITPKINSSMDLVTGAMGSLLAKLGQLLKEEYGLHKGVKDQVMSLSLELKSTYAALHRISEVPLEQLDEPMKLWARDVRELSYDMEDIIDTFLVRVDGCHGEGANDEAHGLINWIVQKMVNLYKKNKARREIAIAVKDIHKKLQDVADRRDRNVIADGIVAKPSGLATIDPRLQALYKKSSEFVGIDRPMGELIKMLQNQEEEDVHMPSSSKDVHMPTKKRKMDVQVSINRTKFVSVFGSGGLGKTTLAKAVYDKLKPGFDCGAFVLVGQKPDMKKVFRDILIDLDKQTYTNSNMMLLDERQLINELQEFVRKKRCFIVIDDIWDKKSWELIRCALQENNCRSRVVTTTRNFDVATCVGDVYKMQPLSHDESKKLLYTRIVDSEDESIHRTSAEACDKILKKCGGVPLAIVTIASLLANKPRDEWSAVYNSIGLGHGGNDDVENTRRILSLSYYDLPLHLKPCLLYLSIFPEDYYIEKNLLIWKWVAEGLVHKEHEAVLGLYEIGEGYFNELINRSMIQPVEIENKGYIDGCCVHDMVLDLIRLLSTEDNFVTILDGSGQQQLPGSNARRLALHHMIFEEHNWDQLANMRQEHLRSFSVSDCEGILMLSQSFQVLRVLAIENRFIRNNLSTKCLQNVGSLLHLRYLGLTKSCTSELPKEVGDLKFLQVLDLLGTGIQELPEAVGLLTKLLCLRASETTKVSASLIEKLTSLQEMCIWPCSDDIRQFVKVLGKLRELRVLRTSINTYELDESVGKDLLESLRNLHKIQTVDIKGTSGTIEITWDVGFTSPQRLHHLCLLSLELRGLPVWINSSRLQNLRYMFLQVHFLKEKDMETLGMLPELSYLKLYSHNTVIVSTEKSTFSNGYFPKLRFFCTPFWFVRFDMHGRITSRKYSIMPCLEYFKFTVHVRSLKDASLASFDKLLSFENLGRTSLRKVQASIYCENAHVMDVEEAESALAHVAAIHPSHPTLRTSRQSEDGILWP</sequence>
<dbReference type="InterPro" id="IPR036388">
    <property type="entry name" value="WH-like_DNA-bd_sf"/>
</dbReference>
<dbReference type="PRINTS" id="PR00364">
    <property type="entry name" value="DISEASERSIST"/>
</dbReference>
<dbReference type="InterPro" id="IPR003593">
    <property type="entry name" value="AAA+_ATPase"/>
</dbReference>
<dbReference type="InterPro" id="IPR058922">
    <property type="entry name" value="WHD_DRP"/>
</dbReference>
<keyword evidence="10" id="KW-1185">Reference proteome</keyword>
<dbReference type="PANTHER" id="PTHR23155:SF1181">
    <property type="entry name" value="OS08G0170200 PROTEIN"/>
    <property type="match status" value="1"/>
</dbReference>